<dbReference type="EMBL" id="CAJVPY010006424">
    <property type="protein sequence ID" value="CAG8662514.1"/>
    <property type="molecule type" value="Genomic_DNA"/>
</dbReference>
<sequence>MSYPNTCTFPGIDNFHEWAWPQDDDIGYIYARTLPGIREWKKWSPAQVMKITKNHNLDKKLSLLKTMFHTGTANPQQKMSAQQMHKELILRAAHGEIETDNIPKITTIANWISGFYKKWKAAMAMRSIEEAETSRASNMSSFSK</sequence>
<name>A0A9N9H6L2_9GLOM</name>
<evidence type="ECO:0000313" key="2">
    <source>
        <dbReference type="Proteomes" id="UP000789405"/>
    </source>
</evidence>
<organism evidence="1 2">
    <name type="scientific">Dentiscutata erythropus</name>
    <dbReference type="NCBI Taxonomy" id="1348616"/>
    <lineage>
        <taxon>Eukaryota</taxon>
        <taxon>Fungi</taxon>
        <taxon>Fungi incertae sedis</taxon>
        <taxon>Mucoromycota</taxon>
        <taxon>Glomeromycotina</taxon>
        <taxon>Glomeromycetes</taxon>
        <taxon>Diversisporales</taxon>
        <taxon>Gigasporaceae</taxon>
        <taxon>Dentiscutata</taxon>
    </lineage>
</organism>
<dbReference type="OrthoDB" id="2429411at2759"/>
<dbReference type="Proteomes" id="UP000789405">
    <property type="component" value="Unassembled WGS sequence"/>
</dbReference>
<proteinExistence type="predicted"/>
<accession>A0A9N9H6L2</accession>
<gene>
    <name evidence="1" type="ORF">DERYTH_LOCUS10790</name>
</gene>
<comment type="caution">
    <text evidence="1">The sequence shown here is derived from an EMBL/GenBank/DDBJ whole genome shotgun (WGS) entry which is preliminary data.</text>
</comment>
<dbReference type="AlphaFoldDB" id="A0A9N9H6L2"/>
<reference evidence="1" key="1">
    <citation type="submission" date="2021-06" db="EMBL/GenBank/DDBJ databases">
        <authorList>
            <person name="Kallberg Y."/>
            <person name="Tangrot J."/>
            <person name="Rosling A."/>
        </authorList>
    </citation>
    <scope>NUCLEOTIDE SEQUENCE</scope>
    <source>
        <strain evidence="1">MA453B</strain>
    </source>
</reference>
<protein>
    <submittedName>
        <fullName evidence="1">11369_t:CDS:1</fullName>
    </submittedName>
</protein>
<keyword evidence="2" id="KW-1185">Reference proteome</keyword>
<evidence type="ECO:0000313" key="1">
    <source>
        <dbReference type="EMBL" id="CAG8662514.1"/>
    </source>
</evidence>